<sequence>MVQLGLDTVYDDVPIIFIEEKKLESFTPSTRPCLLTLAAVRLVVRRPLLHRQNILFKAIPLSNNTAFAVLPATPLHQSNFTKYDA</sequence>
<evidence type="ECO:0000313" key="1">
    <source>
        <dbReference type="EMBL" id="PBK85089.1"/>
    </source>
</evidence>
<dbReference type="InParanoid" id="A0A2H3CPU2"/>
<reference evidence="2" key="1">
    <citation type="journal article" date="2017" name="Nat. Ecol. Evol.">
        <title>Genome expansion and lineage-specific genetic innovations in the forest pathogenic fungi Armillaria.</title>
        <authorList>
            <person name="Sipos G."/>
            <person name="Prasanna A.N."/>
            <person name="Walter M.C."/>
            <person name="O'Connor E."/>
            <person name="Balint B."/>
            <person name="Krizsan K."/>
            <person name="Kiss B."/>
            <person name="Hess J."/>
            <person name="Varga T."/>
            <person name="Slot J."/>
            <person name="Riley R."/>
            <person name="Boka B."/>
            <person name="Rigling D."/>
            <person name="Barry K."/>
            <person name="Lee J."/>
            <person name="Mihaltcheva S."/>
            <person name="LaButti K."/>
            <person name="Lipzen A."/>
            <person name="Waldron R."/>
            <person name="Moloney N.M."/>
            <person name="Sperisen C."/>
            <person name="Kredics L."/>
            <person name="Vagvoelgyi C."/>
            <person name="Patrignani A."/>
            <person name="Fitzpatrick D."/>
            <person name="Nagy I."/>
            <person name="Doyle S."/>
            <person name="Anderson J.B."/>
            <person name="Grigoriev I.V."/>
            <person name="Gueldener U."/>
            <person name="Muensterkoetter M."/>
            <person name="Nagy L.G."/>
        </authorList>
    </citation>
    <scope>NUCLEOTIDE SEQUENCE [LARGE SCALE GENOMIC DNA]</scope>
    <source>
        <strain evidence="2">Ar21-2</strain>
    </source>
</reference>
<organism evidence="1 2">
    <name type="scientific">Armillaria gallica</name>
    <name type="common">Bulbous honey fungus</name>
    <name type="synonym">Armillaria bulbosa</name>
    <dbReference type="NCBI Taxonomy" id="47427"/>
    <lineage>
        <taxon>Eukaryota</taxon>
        <taxon>Fungi</taxon>
        <taxon>Dikarya</taxon>
        <taxon>Basidiomycota</taxon>
        <taxon>Agaricomycotina</taxon>
        <taxon>Agaricomycetes</taxon>
        <taxon>Agaricomycetidae</taxon>
        <taxon>Agaricales</taxon>
        <taxon>Marasmiineae</taxon>
        <taxon>Physalacriaceae</taxon>
        <taxon>Armillaria</taxon>
    </lineage>
</organism>
<proteinExistence type="predicted"/>
<gene>
    <name evidence="1" type="ORF">ARMGADRAFT_1087759</name>
</gene>
<evidence type="ECO:0000313" key="2">
    <source>
        <dbReference type="Proteomes" id="UP000217790"/>
    </source>
</evidence>
<protein>
    <submittedName>
        <fullName evidence="1">Uncharacterized protein</fullName>
    </submittedName>
</protein>
<accession>A0A2H3CPU2</accession>
<dbReference type="AlphaFoldDB" id="A0A2H3CPU2"/>
<dbReference type="EMBL" id="KZ293693">
    <property type="protein sequence ID" value="PBK85089.1"/>
    <property type="molecule type" value="Genomic_DNA"/>
</dbReference>
<keyword evidence="2" id="KW-1185">Reference proteome</keyword>
<name>A0A2H3CPU2_ARMGA</name>
<dbReference type="Proteomes" id="UP000217790">
    <property type="component" value="Unassembled WGS sequence"/>
</dbReference>